<organism evidence="2">
    <name type="scientific">Drosophila sechellia</name>
    <name type="common">Fruit fly</name>
    <dbReference type="NCBI Taxonomy" id="7238"/>
    <lineage>
        <taxon>Eukaryota</taxon>
        <taxon>Metazoa</taxon>
        <taxon>Ecdysozoa</taxon>
        <taxon>Arthropoda</taxon>
        <taxon>Hexapoda</taxon>
        <taxon>Insecta</taxon>
        <taxon>Pterygota</taxon>
        <taxon>Neoptera</taxon>
        <taxon>Endopterygota</taxon>
        <taxon>Diptera</taxon>
        <taxon>Brachycera</taxon>
        <taxon>Muscomorpha</taxon>
        <taxon>Ephydroidea</taxon>
        <taxon>Drosophilidae</taxon>
        <taxon>Drosophila</taxon>
        <taxon>Sophophora</taxon>
    </lineage>
</organism>
<dbReference type="AlphaFoldDB" id="B4IL71"/>
<proteinExistence type="predicted"/>
<dbReference type="Proteomes" id="UP000001292">
    <property type="component" value="Unassembled WGS sequence"/>
</dbReference>
<dbReference type="HOGENOM" id="CLU_1205887_0_0_1"/>
<accession>B4IL71</accession>
<sequence>MLMPISLRLLQRGACHGHQKDSHLEELVSCISNARCALNVKLLLDVAKGIPKSADTMIESIGQALLNIDEVRIIRIICPHHRTLKCVVSTRWSEYKVAKRARKRESFLKLYDASHSDPGSGANRMRPPAIPDLALDVVRENTQVDTYAQLDEGSSVTLIDEERIRIPYALRRVQEWLHAIGRWTAKWNIAINCTKSACVTFTLRAQTCQGLLFDGNTIDYVSSHCYHGVH</sequence>
<evidence type="ECO:0000313" key="1">
    <source>
        <dbReference type="EMBL" id="EDW53695.1"/>
    </source>
</evidence>
<protein>
    <submittedName>
        <fullName evidence="1">GM15464</fullName>
    </submittedName>
</protein>
<reference evidence="1 2" key="1">
    <citation type="journal article" date="2007" name="Nature">
        <title>Evolution of genes and genomes on the Drosophila phylogeny.</title>
        <authorList>
            <consortium name="Drosophila 12 Genomes Consortium"/>
            <person name="Clark A.G."/>
            <person name="Eisen M.B."/>
            <person name="Smith D.R."/>
            <person name="Bergman C.M."/>
            <person name="Oliver B."/>
            <person name="Markow T.A."/>
            <person name="Kaufman T.C."/>
            <person name="Kellis M."/>
            <person name="Gelbart W."/>
            <person name="Iyer V.N."/>
            <person name="Pollard D.A."/>
            <person name="Sackton T.B."/>
            <person name="Larracuente A.M."/>
            <person name="Singh N.D."/>
            <person name="Abad J.P."/>
            <person name="Abt D.N."/>
            <person name="Adryan B."/>
            <person name="Aguade M."/>
            <person name="Akashi H."/>
            <person name="Anderson W.W."/>
            <person name="Aquadro C.F."/>
            <person name="Ardell D.H."/>
            <person name="Arguello R."/>
            <person name="Artieri C.G."/>
            <person name="Barbash D.A."/>
            <person name="Barker D."/>
            <person name="Barsanti P."/>
            <person name="Batterham P."/>
            <person name="Batzoglou S."/>
            <person name="Begun D."/>
            <person name="Bhutkar A."/>
            <person name="Blanco E."/>
            <person name="Bosak S.A."/>
            <person name="Bradley R.K."/>
            <person name="Brand A.D."/>
            <person name="Brent M.R."/>
            <person name="Brooks A.N."/>
            <person name="Brown R.H."/>
            <person name="Butlin R.K."/>
            <person name="Caggese C."/>
            <person name="Calvi B.R."/>
            <person name="Bernardo de Carvalho A."/>
            <person name="Caspi A."/>
            <person name="Castrezana S."/>
            <person name="Celniker S.E."/>
            <person name="Chang J.L."/>
            <person name="Chapple C."/>
            <person name="Chatterji S."/>
            <person name="Chinwalla A."/>
            <person name="Civetta A."/>
            <person name="Clifton S.W."/>
            <person name="Comeron J.M."/>
            <person name="Costello J.C."/>
            <person name="Coyne J.A."/>
            <person name="Daub J."/>
            <person name="David R.G."/>
            <person name="Delcher A.L."/>
            <person name="Delehaunty K."/>
            <person name="Do C.B."/>
            <person name="Ebling H."/>
            <person name="Edwards K."/>
            <person name="Eickbush T."/>
            <person name="Evans J.D."/>
            <person name="Filipski A."/>
            <person name="Findeiss S."/>
            <person name="Freyhult E."/>
            <person name="Fulton L."/>
            <person name="Fulton R."/>
            <person name="Garcia A.C."/>
            <person name="Gardiner A."/>
            <person name="Garfield D.A."/>
            <person name="Garvin B.E."/>
            <person name="Gibson G."/>
            <person name="Gilbert D."/>
            <person name="Gnerre S."/>
            <person name="Godfrey J."/>
            <person name="Good R."/>
            <person name="Gotea V."/>
            <person name="Gravely B."/>
            <person name="Greenberg A.J."/>
            <person name="Griffiths-Jones S."/>
            <person name="Gross S."/>
            <person name="Guigo R."/>
            <person name="Gustafson E.A."/>
            <person name="Haerty W."/>
            <person name="Hahn M.W."/>
            <person name="Halligan D.L."/>
            <person name="Halpern A.L."/>
            <person name="Halter G.M."/>
            <person name="Han M.V."/>
            <person name="Heger A."/>
            <person name="Hillier L."/>
            <person name="Hinrichs A.S."/>
            <person name="Holmes I."/>
            <person name="Hoskins R.A."/>
            <person name="Hubisz M.J."/>
            <person name="Hultmark D."/>
            <person name="Huntley M.A."/>
            <person name="Jaffe D.B."/>
            <person name="Jagadeeshan S."/>
            <person name="Jeck W.R."/>
            <person name="Johnson J."/>
            <person name="Jones C.D."/>
            <person name="Jordan W.C."/>
            <person name="Karpen G.H."/>
            <person name="Kataoka E."/>
            <person name="Keightley P.D."/>
            <person name="Kheradpour P."/>
            <person name="Kirkness E.F."/>
            <person name="Koerich L.B."/>
            <person name="Kristiansen K."/>
            <person name="Kudrna D."/>
            <person name="Kulathinal R.J."/>
            <person name="Kumar S."/>
            <person name="Kwok R."/>
            <person name="Lander E."/>
            <person name="Langley C.H."/>
            <person name="Lapoint R."/>
            <person name="Lazzaro B.P."/>
            <person name="Lee S.J."/>
            <person name="Levesque L."/>
            <person name="Li R."/>
            <person name="Lin C.F."/>
            <person name="Lin M.F."/>
            <person name="Lindblad-Toh K."/>
            <person name="Llopart A."/>
            <person name="Long M."/>
            <person name="Low L."/>
            <person name="Lozovsky E."/>
            <person name="Lu J."/>
            <person name="Luo M."/>
            <person name="Machado C.A."/>
            <person name="Makalowski W."/>
            <person name="Marzo M."/>
            <person name="Matsuda M."/>
            <person name="Matzkin L."/>
            <person name="McAllister B."/>
            <person name="McBride C.S."/>
            <person name="McKernan B."/>
            <person name="McKernan K."/>
            <person name="Mendez-Lago M."/>
            <person name="Minx P."/>
            <person name="Mollenhauer M.U."/>
            <person name="Montooth K."/>
            <person name="Mount S.M."/>
            <person name="Mu X."/>
            <person name="Myers E."/>
            <person name="Negre B."/>
            <person name="Newfeld S."/>
            <person name="Nielsen R."/>
            <person name="Noor M.A."/>
            <person name="O'Grady P."/>
            <person name="Pachter L."/>
            <person name="Papaceit M."/>
            <person name="Parisi M.J."/>
            <person name="Parisi M."/>
            <person name="Parts L."/>
            <person name="Pedersen J.S."/>
            <person name="Pesole G."/>
            <person name="Phillippy A.M."/>
            <person name="Ponting C.P."/>
            <person name="Pop M."/>
            <person name="Porcelli D."/>
            <person name="Powell J.R."/>
            <person name="Prohaska S."/>
            <person name="Pruitt K."/>
            <person name="Puig M."/>
            <person name="Quesneville H."/>
            <person name="Ram K.R."/>
            <person name="Rand D."/>
            <person name="Rasmussen M.D."/>
            <person name="Reed L.K."/>
            <person name="Reenan R."/>
            <person name="Reily A."/>
            <person name="Remington K.A."/>
            <person name="Rieger T.T."/>
            <person name="Ritchie M.G."/>
            <person name="Robin C."/>
            <person name="Rogers Y.H."/>
            <person name="Rohde C."/>
            <person name="Rozas J."/>
            <person name="Rubenfield M.J."/>
            <person name="Ruiz A."/>
            <person name="Russo S."/>
            <person name="Salzberg S.L."/>
            <person name="Sanchez-Gracia A."/>
            <person name="Saranga D.J."/>
            <person name="Sato H."/>
            <person name="Schaeffer S.W."/>
            <person name="Schatz M.C."/>
            <person name="Schlenke T."/>
            <person name="Schwartz R."/>
            <person name="Segarra C."/>
            <person name="Singh R.S."/>
            <person name="Sirot L."/>
            <person name="Sirota M."/>
            <person name="Sisneros N.B."/>
            <person name="Smith C.D."/>
            <person name="Smith T.F."/>
            <person name="Spieth J."/>
            <person name="Stage D.E."/>
            <person name="Stark A."/>
            <person name="Stephan W."/>
            <person name="Strausberg R.L."/>
            <person name="Strempel S."/>
            <person name="Sturgill D."/>
            <person name="Sutton G."/>
            <person name="Sutton G.G."/>
            <person name="Tao W."/>
            <person name="Teichmann S."/>
            <person name="Tobari Y.N."/>
            <person name="Tomimura Y."/>
            <person name="Tsolas J.M."/>
            <person name="Valente V.L."/>
            <person name="Venter E."/>
            <person name="Venter J.C."/>
            <person name="Vicario S."/>
            <person name="Vieira F.G."/>
            <person name="Vilella A.J."/>
            <person name="Villasante A."/>
            <person name="Walenz B."/>
            <person name="Wang J."/>
            <person name="Wasserman M."/>
            <person name="Watts T."/>
            <person name="Wilson D."/>
            <person name="Wilson R.K."/>
            <person name="Wing R.A."/>
            <person name="Wolfner M.F."/>
            <person name="Wong A."/>
            <person name="Wong G.K."/>
            <person name="Wu C.I."/>
            <person name="Wu G."/>
            <person name="Yamamoto D."/>
            <person name="Yang H.P."/>
            <person name="Yang S.P."/>
            <person name="Yorke J.A."/>
            <person name="Yoshida K."/>
            <person name="Zdobnov E."/>
            <person name="Zhang P."/>
            <person name="Zhang Y."/>
            <person name="Zimin A.V."/>
            <person name="Baldwin J."/>
            <person name="Abdouelleil A."/>
            <person name="Abdulkadir J."/>
            <person name="Abebe A."/>
            <person name="Abera B."/>
            <person name="Abreu J."/>
            <person name="Acer S.C."/>
            <person name="Aftuck L."/>
            <person name="Alexander A."/>
            <person name="An P."/>
            <person name="Anderson E."/>
            <person name="Anderson S."/>
            <person name="Arachi H."/>
            <person name="Azer M."/>
            <person name="Bachantsang P."/>
            <person name="Barry A."/>
            <person name="Bayul T."/>
            <person name="Berlin A."/>
            <person name="Bessette D."/>
            <person name="Bloom T."/>
            <person name="Blye J."/>
            <person name="Boguslavskiy L."/>
            <person name="Bonnet C."/>
            <person name="Boukhgalter B."/>
            <person name="Bourzgui I."/>
            <person name="Brown A."/>
            <person name="Cahill P."/>
            <person name="Channer S."/>
            <person name="Cheshatsang Y."/>
            <person name="Chuda L."/>
            <person name="Citroen M."/>
            <person name="Collymore A."/>
            <person name="Cooke P."/>
            <person name="Costello M."/>
            <person name="D'Aco K."/>
            <person name="Daza R."/>
            <person name="De Haan G."/>
            <person name="DeGray S."/>
            <person name="DeMaso C."/>
            <person name="Dhargay N."/>
            <person name="Dooley K."/>
            <person name="Dooley E."/>
            <person name="Doricent M."/>
            <person name="Dorje P."/>
            <person name="Dorjee K."/>
            <person name="Dupes A."/>
            <person name="Elong R."/>
            <person name="Falk J."/>
            <person name="Farina A."/>
            <person name="Faro S."/>
            <person name="Ferguson D."/>
            <person name="Fisher S."/>
            <person name="Foley C.D."/>
            <person name="Franke A."/>
            <person name="Friedrich D."/>
            <person name="Gadbois L."/>
            <person name="Gearin G."/>
            <person name="Gearin C.R."/>
            <person name="Giannoukos G."/>
            <person name="Goode T."/>
            <person name="Graham J."/>
            <person name="Grandbois E."/>
            <person name="Grewal S."/>
            <person name="Gyaltsen K."/>
            <person name="Hafez N."/>
            <person name="Hagos B."/>
            <person name="Hall J."/>
            <person name="Henson C."/>
            <person name="Hollinger A."/>
            <person name="Honan T."/>
            <person name="Huard M.D."/>
            <person name="Hughes L."/>
            <person name="Hurhula B."/>
            <person name="Husby M.E."/>
            <person name="Kamat A."/>
            <person name="Kanga B."/>
            <person name="Kashin S."/>
            <person name="Khazanovich D."/>
            <person name="Kisner P."/>
            <person name="Lance K."/>
            <person name="Lara M."/>
            <person name="Lee W."/>
            <person name="Lennon N."/>
            <person name="Letendre F."/>
            <person name="LeVine R."/>
            <person name="Lipovsky A."/>
            <person name="Liu X."/>
            <person name="Liu J."/>
            <person name="Liu S."/>
            <person name="Lokyitsang T."/>
            <person name="Lokyitsang Y."/>
            <person name="Lubonja R."/>
            <person name="Lui A."/>
            <person name="MacDonald P."/>
            <person name="Magnisalis V."/>
            <person name="Maru K."/>
            <person name="Matthews C."/>
            <person name="McCusker W."/>
            <person name="McDonough S."/>
            <person name="Mehta T."/>
            <person name="Meldrim J."/>
            <person name="Meneus L."/>
            <person name="Mihai O."/>
            <person name="Mihalev A."/>
            <person name="Mihova T."/>
            <person name="Mittelman R."/>
            <person name="Mlenga V."/>
            <person name="Montmayeur A."/>
            <person name="Mulrain L."/>
            <person name="Navidi A."/>
            <person name="Naylor J."/>
            <person name="Negash T."/>
            <person name="Nguyen T."/>
            <person name="Nguyen N."/>
            <person name="Nicol R."/>
            <person name="Norbu C."/>
            <person name="Norbu N."/>
            <person name="Novod N."/>
            <person name="O'Neill B."/>
            <person name="Osman S."/>
            <person name="Markiewicz E."/>
            <person name="Oyono O.L."/>
            <person name="Patti C."/>
            <person name="Phunkhang P."/>
            <person name="Pierre F."/>
            <person name="Priest M."/>
            <person name="Raghuraman S."/>
            <person name="Rege F."/>
            <person name="Reyes R."/>
            <person name="Rise C."/>
            <person name="Rogov P."/>
            <person name="Ross K."/>
            <person name="Ryan E."/>
            <person name="Settipalli S."/>
            <person name="Shea T."/>
            <person name="Sherpa N."/>
            <person name="Shi L."/>
            <person name="Shih D."/>
            <person name="Sparrow T."/>
            <person name="Spaulding J."/>
            <person name="Stalker J."/>
            <person name="Stange-Thomann N."/>
            <person name="Stavropoulos S."/>
            <person name="Stone C."/>
            <person name="Strader C."/>
            <person name="Tesfaye S."/>
            <person name="Thomson T."/>
            <person name="Thoulutsang Y."/>
            <person name="Thoulutsang D."/>
            <person name="Topham K."/>
            <person name="Topping I."/>
            <person name="Tsamla T."/>
            <person name="Vassiliev H."/>
            <person name="Vo A."/>
            <person name="Wangchuk T."/>
            <person name="Wangdi T."/>
            <person name="Weiand M."/>
            <person name="Wilkinson J."/>
            <person name="Wilson A."/>
            <person name="Yadav S."/>
            <person name="Young G."/>
            <person name="Yu Q."/>
            <person name="Zembek L."/>
            <person name="Zhong D."/>
            <person name="Zimmer A."/>
            <person name="Zwirko Z."/>
            <person name="Jaffe D.B."/>
            <person name="Alvarez P."/>
            <person name="Brockman W."/>
            <person name="Butler J."/>
            <person name="Chin C."/>
            <person name="Gnerre S."/>
            <person name="Grabherr M."/>
            <person name="Kleber M."/>
            <person name="Mauceli E."/>
            <person name="MacCallum I."/>
        </authorList>
    </citation>
    <scope>NUCLEOTIDE SEQUENCE [LARGE SCALE GENOMIC DNA]</scope>
    <source>
        <strain evidence="2">Rob3c / Tucson 14021-0248.25</strain>
    </source>
</reference>
<evidence type="ECO:0000313" key="2">
    <source>
        <dbReference type="Proteomes" id="UP000001292"/>
    </source>
</evidence>
<dbReference type="EMBL" id="CH480866">
    <property type="protein sequence ID" value="EDW53695.1"/>
    <property type="molecule type" value="Genomic_DNA"/>
</dbReference>
<name>B4IL71_DROSE</name>
<keyword evidence="2" id="KW-1185">Reference proteome</keyword>
<gene>
    <name evidence="1" type="primary">Dsec\GM15464</name>
    <name evidence="1" type="ORF">Dsec_GM15464</name>
</gene>